<dbReference type="EMBL" id="CP013213">
    <property type="protein sequence ID" value="AMC93826.1"/>
    <property type="molecule type" value="Genomic_DNA"/>
</dbReference>
<proteinExistence type="predicted"/>
<feature type="transmembrane region" description="Helical" evidence="1">
    <location>
        <begin position="175"/>
        <end position="193"/>
    </location>
</feature>
<evidence type="ECO:0000313" key="2">
    <source>
        <dbReference type="EMBL" id="AMC93826.1"/>
    </source>
</evidence>
<reference evidence="2 3" key="1">
    <citation type="submission" date="2015-10" db="EMBL/GenBank/DDBJ databases">
        <title>Erysipelothrix larvae sp. LV19 isolated from the larval gut of the rhinoceros beetle, Trypoxylus dichotomus.</title>
        <authorList>
            <person name="Lim S."/>
            <person name="Kim B.-C."/>
        </authorList>
    </citation>
    <scope>NUCLEOTIDE SEQUENCE [LARGE SCALE GENOMIC DNA]</scope>
    <source>
        <strain evidence="2 3">LV19</strain>
    </source>
</reference>
<dbReference type="AlphaFoldDB" id="A0A120JTT0"/>
<feature type="transmembrane region" description="Helical" evidence="1">
    <location>
        <begin position="199"/>
        <end position="218"/>
    </location>
</feature>
<protein>
    <recommendedName>
        <fullName evidence="4">Beta-carotene 15,15'-monooxygenase</fullName>
    </recommendedName>
</protein>
<dbReference type="RefSeq" id="WP_067632973.1">
    <property type="nucleotide sequence ID" value="NZ_CP013213.1"/>
</dbReference>
<dbReference type="STRING" id="1514105.AOC36_07460"/>
<evidence type="ECO:0008006" key="4">
    <source>
        <dbReference type="Google" id="ProtNLM"/>
    </source>
</evidence>
<keyword evidence="1" id="KW-0812">Transmembrane</keyword>
<gene>
    <name evidence="2" type="ORF">AOC36_07460</name>
</gene>
<accession>A0A120JTT0</accession>
<dbReference type="InterPro" id="IPR047928">
    <property type="entry name" value="Perm_prefix_1"/>
</dbReference>
<keyword evidence="1" id="KW-1133">Transmembrane helix</keyword>
<feature type="transmembrane region" description="Helical" evidence="1">
    <location>
        <begin position="118"/>
        <end position="140"/>
    </location>
</feature>
<keyword evidence="1" id="KW-0472">Membrane</keyword>
<feature type="transmembrane region" description="Helical" evidence="1">
    <location>
        <begin position="239"/>
        <end position="258"/>
    </location>
</feature>
<dbReference type="OrthoDB" id="362167at2"/>
<evidence type="ECO:0000256" key="1">
    <source>
        <dbReference type="SAM" id="Phobius"/>
    </source>
</evidence>
<organism evidence="2 3">
    <name type="scientific">Erysipelothrix larvae</name>
    <dbReference type="NCBI Taxonomy" id="1514105"/>
    <lineage>
        <taxon>Bacteria</taxon>
        <taxon>Bacillati</taxon>
        <taxon>Bacillota</taxon>
        <taxon>Erysipelotrichia</taxon>
        <taxon>Erysipelotrichales</taxon>
        <taxon>Erysipelotrichaceae</taxon>
        <taxon>Erysipelothrix</taxon>
    </lineage>
</organism>
<keyword evidence="3" id="KW-1185">Reference proteome</keyword>
<dbReference type="NCBIfam" id="NF038403">
    <property type="entry name" value="perm_prefix_1"/>
    <property type="match status" value="1"/>
</dbReference>
<dbReference type="KEGG" id="erl:AOC36_07460"/>
<name>A0A120JTT0_9FIRM</name>
<sequence length="289" mass="32192">MENKLKAYVNDLFKELKQTESLQETKEELILNLTEKYNDLIQEGLSNEQAYKKVIASIGDVDELIAVETHNPKVEQKVEVNIINTRKMYPKVFQAIAVSLFILSPIPVIVLGSMSDRLAVFGIVALFGMVAIGVALLIIAGGAKDDTKVEDDEADDDLDNIHLFTSRDKRKIKNINGLIYLIAAILFFSNILSGWGIGWTIFIAAYGVTQLLTLYLYYNRVRDLEKAGAQTSPKQVQKEVFKLASSTIWTIAVLLFFSNLGGYSISWVVFLIAAAGVQILKIVLDMEAH</sequence>
<feature type="transmembrane region" description="Helical" evidence="1">
    <location>
        <begin position="264"/>
        <end position="284"/>
    </location>
</feature>
<evidence type="ECO:0000313" key="3">
    <source>
        <dbReference type="Proteomes" id="UP000063781"/>
    </source>
</evidence>
<feature type="transmembrane region" description="Helical" evidence="1">
    <location>
        <begin position="92"/>
        <end position="112"/>
    </location>
</feature>
<dbReference type="Proteomes" id="UP000063781">
    <property type="component" value="Chromosome"/>
</dbReference>